<dbReference type="InterPro" id="IPR009097">
    <property type="entry name" value="Cyclic_Pdiesterase"/>
</dbReference>
<dbReference type="GO" id="GO:0005829">
    <property type="term" value="C:cytosol"/>
    <property type="evidence" value="ECO:0007669"/>
    <property type="project" value="TreeGrafter"/>
</dbReference>
<dbReference type="GO" id="GO:0034237">
    <property type="term" value="F:protein kinase A regulatory subunit binding"/>
    <property type="evidence" value="ECO:0007669"/>
    <property type="project" value="TreeGrafter"/>
</dbReference>
<evidence type="ECO:0000259" key="2">
    <source>
        <dbReference type="Pfam" id="PF10469"/>
    </source>
</evidence>
<dbReference type="Gene3D" id="3.90.1140.10">
    <property type="entry name" value="Cyclic phosphodiesterase"/>
    <property type="match status" value="1"/>
</dbReference>
<dbReference type="AlphaFoldDB" id="A0A1V9Z8R5"/>
<evidence type="ECO:0000256" key="1">
    <source>
        <dbReference type="SAM" id="MobiDB-lite"/>
    </source>
</evidence>
<reference evidence="3 4" key="1">
    <citation type="journal article" date="2014" name="Genome Biol. Evol.">
        <title>The secreted proteins of Achlya hypogyna and Thraustotheca clavata identify the ancestral oomycete secretome and reveal gene acquisitions by horizontal gene transfer.</title>
        <authorList>
            <person name="Misner I."/>
            <person name="Blouin N."/>
            <person name="Leonard G."/>
            <person name="Richards T.A."/>
            <person name="Lane C.E."/>
        </authorList>
    </citation>
    <scope>NUCLEOTIDE SEQUENCE [LARGE SCALE GENOMIC DNA]</scope>
    <source>
        <strain evidence="3 4">ATCC 34112</strain>
    </source>
</reference>
<dbReference type="InterPro" id="IPR052641">
    <property type="entry name" value="AKAP7_isoform_gamma"/>
</dbReference>
<name>A0A1V9Z8R5_9STRA</name>
<protein>
    <recommendedName>
        <fullName evidence="2">A-kinase anchor protein 7-like phosphoesterase domain-containing protein</fullName>
    </recommendedName>
</protein>
<dbReference type="InterPro" id="IPR019510">
    <property type="entry name" value="AKAP7-like_phosphoesterase"/>
</dbReference>
<dbReference type="PANTHER" id="PTHR15934:SF2">
    <property type="entry name" value="A-KINASE ANCHOR PROTEIN 7-LIKE PHOSPHOESTERASE DOMAIN-CONTAINING PROTEIN"/>
    <property type="match status" value="1"/>
</dbReference>
<feature type="compositionally biased region" description="Basic and acidic residues" evidence="1">
    <location>
        <begin position="29"/>
        <end position="57"/>
    </location>
</feature>
<dbReference type="STRING" id="74557.A0A1V9Z8R5"/>
<organism evidence="3 4">
    <name type="scientific">Thraustotheca clavata</name>
    <dbReference type="NCBI Taxonomy" id="74557"/>
    <lineage>
        <taxon>Eukaryota</taxon>
        <taxon>Sar</taxon>
        <taxon>Stramenopiles</taxon>
        <taxon>Oomycota</taxon>
        <taxon>Saprolegniomycetes</taxon>
        <taxon>Saprolegniales</taxon>
        <taxon>Achlyaceae</taxon>
        <taxon>Thraustotheca</taxon>
    </lineage>
</organism>
<feature type="region of interest" description="Disordered" evidence="1">
    <location>
        <begin position="26"/>
        <end position="62"/>
    </location>
</feature>
<dbReference type="PANTHER" id="PTHR15934">
    <property type="entry name" value="RNA 2',3'-CYCLIC PHOSPHODIESTERASE"/>
    <property type="match status" value="1"/>
</dbReference>
<evidence type="ECO:0000313" key="4">
    <source>
        <dbReference type="Proteomes" id="UP000243217"/>
    </source>
</evidence>
<sequence length="419" mass="47364">MDNKKEENRVWRKRFDKALQSNSRADFLYGHRDRDGDDRPPSREYHRQNVRQRESNFRPKRNTRRSPNAFICFRVLDRSTIANCTAVQTDIAQKDRRLSNAMIPVAKLHCTLRCLRLRSEEDLWHVQHVLRELQALLVSLFPLGITVNLEGVAHFGHRVIVAKVKDSSPLTTLVNAISSRLDAAGIELLGNYTPYVPYVTLCKVAFKKSFDDKILLDYAAMNLGTQWLCGIDLCPIGGSVKMLDGSYPVFYHIPNVNPSLDEGPIQVHRGLLVVLRGVAGSGKSTIARLLQSQCDRQNLSSRVCTSEAFYLEKGSCFFDEVQMEEPSDVCHKNVIKTLQAAIDVVIADNAHLDPLEITPYIDAAISMGYEVIVVEIQAENILACLRRSHRRVMLTECDHDLHPLLDDNVQIVKVSAYQA</sequence>
<dbReference type="EMBL" id="JNBS01002188">
    <property type="protein sequence ID" value="OQR94398.1"/>
    <property type="molecule type" value="Genomic_DNA"/>
</dbReference>
<comment type="caution">
    <text evidence="3">The sequence shown here is derived from an EMBL/GenBank/DDBJ whole genome shotgun (WGS) entry which is preliminary data.</text>
</comment>
<dbReference type="Pfam" id="PF13671">
    <property type="entry name" value="AAA_33"/>
    <property type="match status" value="1"/>
</dbReference>
<dbReference type="GO" id="GO:0010738">
    <property type="term" value="P:regulation of protein kinase A signaling"/>
    <property type="evidence" value="ECO:0007669"/>
    <property type="project" value="TreeGrafter"/>
</dbReference>
<accession>A0A1V9Z8R5</accession>
<gene>
    <name evidence="3" type="ORF">THRCLA_22239</name>
</gene>
<dbReference type="SUPFAM" id="SSF52540">
    <property type="entry name" value="P-loop containing nucleoside triphosphate hydrolases"/>
    <property type="match status" value="1"/>
</dbReference>
<feature type="domain" description="A-kinase anchor protein 7-like phosphoesterase" evidence="2">
    <location>
        <begin position="67"/>
        <end position="250"/>
    </location>
</feature>
<dbReference type="Proteomes" id="UP000243217">
    <property type="component" value="Unassembled WGS sequence"/>
</dbReference>
<keyword evidence="4" id="KW-1185">Reference proteome</keyword>
<dbReference type="OrthoDB" id="3231855at2759"/>
<dbReference type="InterPro" id="IPR027417">
    <property type="entry name" value="P-loop_NTPase"/>
</dbReference>
<dbReference type="Gene3D" id="3.40.50.300">
    <property type="entry name" value="P-loop containing nucleotide triphosphate hydrolases"/>
    <property type="match status" value="1"/>
</dbReference>
<proteinExistence type="predicted"/>
<dbReference type="SUPFAM" id="SSF55144">
    <property type="entry name" value="LigT-like"/>
    <property type="match status" value="1"/>
</dbReference>
<evidence type="ECO:0000313" key="3">
    <source>
        <dbReference type="EMBL" id="OQR94398.1"/>
    </source>
</evidence>
<dbReference type="Pfam" id="PF10469">
    <property type="entry name" value="AKAP7_NLS"/>
    <property type="match status" value="1"/>
</dbReference>